<protein>
    <submittedName>
        <fullName evidence="8">Putative siderophore-binding lipoprotein YfiY</fullName>
    </submittedName>
</protein>
<reference evidence="9" key="1">
    <citation type="journal article" date="2020" name="MBio">
        <title>Horizontal gene transfer to a defensive symbiont with a reduced genome amongst a multipartite beetle microbiome.</title>
        <authorList>
            <person name="Waterworth S.C."/>
            <person name="Florez L.V."/>
            <person name="Rees E.R."/>
            <person name="Hertweck C."/>
            <person name="Kaltenpoth M."/>
            <person name="Kwan J.C."/>
        </authorList>
    </citation>
    <scope>NUCLEOTIDE SEQUENCE [LARGE SCALE GENOMIC DNA]</scope>
</reference>
<accession>A0A7V8FRI2</accession>
<name>A0A7V8FRI2_9BURK</name>
<dbReference type="CDD" id="cd01146">
    <property type="entry name" value="FhuD"/>
    <property type="match status" value="1"/>
</dbReference>
<dbReference type="InterPro" id="IPR051313">
    <property type="entry name" value="Bact_iron-sidero_bind"/>
</dbReference>
<evidence type="ECO:0000256" key="6">
    <source>
        <dbReference type="SAM" id="SignalP"/>
    </source>
</evidence>
<dbReference type="PANTHER" id="PTHR30532">
    <property type="entry name" value="IRON III DICITRATE-BINDING PERIPLASMIC PROTEIN"/>
    <property type="match status" value="1"/>
</dbReference>
<dbReference type="Proteomes" id="UP000461670">
    <property type="component" value="Unassembled WGS sequence"/>
</dbReference>
<sequence>MRWTSEPWPLPPADQTRRRTLAACAAGLALAALPPAARAQAGSRQIRHAMGTTTLTGSPSRPACLFQGASDTAAALGLRPAGIVESWTDKPVYSYLRPALSGVPLLGLETQPSLETLVHLRPDLIVGSRFRHERIHGLLSRIAPTVMLDDIFDFRQTLLLMGQAMDLAPRAGGLLARWDARTQALRGALQHRTAPHGGWTVSVVEAREDHIRLYLPTSFPGRVLQELGFARTPLQADTGRPLYKLASRESIPLLEADLMFVLMRSQRPEVRRSLARWSQHRLWAGLTAVRNGRVFEVDGTAWNLGGGILAAGQVLADVARAMGLALPAQEA</sequence>
<organism evidence="8 9">
    <name type="scientific">Paracidovorax wautersii</name>
    <dbReference type="NCBI Taxonomy" id="1177982"/>
    <lineage>
        <taxon>Bacteria</taxon>
        <taxon>Pseudomonadati</taxon>
        <taxon>Pseudomonadota</taxon>
        <taxon>Betaproteobacteria</taxon>
        <taxon>Burkholderiales</taxon>
        <taxon>Comamonadaceae</taxon>
        <taxon>Paracidovorax</taxon>
    </lineage>
</organism>
<dbReference type="PROSITE" id="PS51318">
    <property type="entry name" value="TAT"/>
    <property type="match status" value="1"/>
</dbReference>
<dbReference type="PANTHER" id="PTHR30532:SF21">
    <property type="entry name" value="SIDEROPHORE-BINDING LIPOPROTEIN YFIY-RELATED"/>
    <property type="match status" value="1"/>
</dbReference>
<dbReference type="GO" id="GO:0030288">
    <property type="term" value="C:outer membrane-bounded periplasmic space"/>
    <property type="evidence" value="ECO:0007669"/>
    <property type="project" value="TreeGrafter"/>
</dbReference>
<evidence type="ECO:0000313" key="8">
    <source>
        <dbReference type="EMBL" id="KAF1023343.1"/>
    </source>
</evidence>
<keyword evidence="3" id="KW-0813">Transport</keyword>
<dbReference type="GO" id="GO:1901678">
    <property type="term" value="P:iron coordination entity transport"/>
    <property type="evidence" value="ECO:0007669"/>
    <property type="project" value="UniProtKB-ARBA"/>
</dbReference>
<proteinExistence type="inferred from homology"/>
<keyword evidence="4" id="KW-0408">Iron</keyword>
<dbReference type="EMBL" id="WNDQ01000005">
    <property type="protein sequence ID" value="KAF1023343.1"/>
    <property type="molecule type" value="Genomic_DNA"/>
</dbReference>
<evidence type="ECO:0000259" key="7">
    <source>
        <dbReference type="PROSITE" id="PS50983"/>
    </source>
</evidence>
<dbReference type="SUPFAM" id="SSF53807">
    <property type="entry name" value="Helical backbone' metal receptor"/>
    <property type="match status" value="1"/>
</dbReference>
<feature type="domain" description="Fe/B12 periplasmic-binding" evidence="7">
    <location>
        <begin position="61"/>
        <end position="326"/>
    </location>
</feature>
<evidence type="ECO:0000313" key="9">
    <source>
        <dbReference type="Proteomes" id="UP000461670"/>
    </source>
</evidence>
<dbReference type="InterPro" id="IPR006311">
    <property type="entry name" value="TAT_signal"/>
</dbReference>
<evidence type="ECO:0000256" key="1">
    <source>
        <dbReference type="ARBA" id="ARBA00004196"/>
    </source>
</evidence>
<evidence type="ECO:0000256" key="3">
    <source>
        <dbReference type="ARBA" id="ARBA00022448"/>
    </source>
</evidence>
<dbReference type="Gene3D" id="3.40.50.1980">
    <property type="entry name" value="Nitrogenase molybdenum iron protein domain"/>
    <property type="match status" value="2"/>
</dbReference>
<dbReference type="AlphaFoldDB" id="A0A7V8FRI2"/>
<dbReference type="Pfam" id="PF01497">
    <property type="entry name" value="Peripla_BP_2"/>
    <property type="match status" value="1"/>
</dbReference>
<keyword evidence="4" id="KW-0406">Ion transport</keyword>
<feature type="signal peptide" evidence="6">
    <location>
        <begin position="1"/>
        <end position="39"/>
    </location>
</feature>
<evidence type="ECO:0000256" key="5">
    <source>
        <dbReference type="ARBA" id="ARBA00022729"/>
    </source>
</evidence>
<feature type="chain" id="PRO_5030801042" evidence="6">
    <location>
        <begin position="40"/>
        <end position="331"/>
    </location>
</feature>
<dbReference type="PROSITE" id="PS50983">
    <property type="entry name" value="FE_B12_PBP"/>
    <property type="match status" value="1"/>
</dbReference>
<gene>
    <name evidence="8" type="primary">yfiY_1</name>
    <name evidence="8" type="ORF">GAK30_00546</name>
</gene>
<keyword evidence="4" id="KW-0410">Iron transport</keyword>
<dbReference type="InterPro" id="IPR002491">
    <property type="entry name" value="ABC_transptr_periplasmic_BD"/>
</dbReference>
<comment type="subcellular location">
    <subcellularLocation>
        <location evidence="1">Cell envelope</location>
    </subcellularLocation>
</comment>
<evidence type="ECO:0000256" key="2">
    <source>
        <dbReference type="ARBA" id="ARBA00008814"/>
    </source>
</evidence>
<evidence type="ECO:0000256" key="4">
    <source>
        <dbReference type="ARBA" id="ARBA00022496"/>
    </source>
</evidence>
<keyword evidence="8" id="KW-0449">Lipoprotein</keyword>
<comment type="similarity">
    <text evidence="2">Belongs to the bacterial solute-binding protein 8 family.</text>
</comment>
<keyword evidence="5 6" id="KW-0732">Signal</keyword>
<comment type="caution">
    <text evidence="8">The sequence shown here is derived from an EMBL/GenBank/DDBJ whole genome shotgun (WGS) entry which is preliminary data.</text>
</comment>